<dbReference type="InterPro" id="IPR050682">
    <property type="entry name" value="ModA/WtpA"/>
</dbReference>
<accession>A0A7X0HWX4</accession>
<dbReference type="PANTHER" id="PTHR30632:SF0">
    <property type="entry name" value="SULFATE-BINDING PROTEIN"/>
    <property type="match status" value="1"/>
</dbReference>
<dbReference type="Pfam" id="PF13531">
    <property type="entry name" value="SBP_bac_11"/>
    <property type="match status" value="1"/>
</dbReference>
<feature type="binding site" evidence="5">
    <location>
        <position position="212"/>
    </location>
    <ligand>
        <name>molybdate</name>
        <dbReference type="ChEBI" id="CHEBI:36264"/>
    </ligand>
</feature>
<keyword evidence="2 5" id="KW-0500">Molybdenum</keyword>
<sequence length="276" mass="30102">MRKQFKLASVLLFLLIFSVACSNNQSPDQALDMKETQTASESKEKVKNVELTISAAASLKDAMDVIQQTYQEEHPEVRLKFNYGASGSLQQQISQGAPVDLFFSAAEDKFDLLVEEGVITKGDGMDLLGNSLVLVVPKADRSIKAFEDLAKADVKKISIGTPETVPAGKYAQESLEKIGIWKDVKSKVVYAKDVRQVLSYVGTGNVAAGIVYKTDALVSDKVEIAAAADPATHTPIVYPAGIIKDSKQYEAAKEFYKYLQSNAALKVFEEYGFATK</sequence>
<dbReference type="RefSeq" id="WP_184528759.1">
    <property type="nucleotide sequence ID" value="NZ_JACHGK010000017.1"/>
</dbReference>
<name>A0A7X0HWX4_9BACI</name>
<gene>
    <name evidence="7" type="ORF">HNR53_003789</name>
</gene>
<dbReference type="GO" id="GO:0015689">
    <property type="term" value="P:molybdate ion transport"/>
    <property type="evidence" value="ECO:0007669"/>
    <property type="project" value="InterPro"/>
</dbReference>
<evidence type="ECO:0000313" key="8">
    <source>
        <dbReference type="Proteomes" id="UP000531594"/>
    </source>
</evidence>
<protein>
    <submittedName>
        <fullName evidence="7">Molybdate transport system substrate-binding protein</fullName>
    </submittedName>
</protein>
<dbReference type="InterPro" id="IPR041879">
    <property type="entry name" value="YvgL-like_PBP2"/>
</dbReference>
<dbReference type="AlphaFoldDB" id="A0A7X0HWX4"/>
<keyword evidence="3 5" id="KW-0479">Metal-binding</keyword>
<dbReference type="PANTHER" id="PTHR30632">
    <property type="entry name" value="MOLYBDATE-BINDING PERIPLASMIC PROTEIN"/>
    <property type="match status" value="1"/>
</dbReference>
<dbReference type="EMBL" id="JACHGK010000017">
    <property type="protein sequence ID" value="MBB6447110.1"/>
    <property type="molecule type" value="Genomic_DNA"/>
</dbReference>
<dbReference type="PROSITE" id="PS51257">
    <property type="entry name" value="PROKAR_LIPOPROTEIN"/>
    <property type="match status" value="1"/>
</dbReference>
<feature type="binding site" evidence="5">
    <location>
        <position position="167"/>
    </location>
    <ligand>
        <name>molybdate</name>
        <dbReference type="ChEBI" id="CHEBI:36264"/>
    </ligand>
</feature>
<dbReference type="NCBIfam" id="TIGR01256">
    <property type="entry name" value="modA"/>
    <property type="match status" value="1"/>
</dbReference>
<comment type="caution">
    <text evidence="7">The sequence shown here is derived from an EMBL/GenBank/DDBJ whole genome shotgun (WGS) entry which is preliminary data.</text>
</comment>
<dbReference type="InterPro" id="IPR005950">
    <property type="entry name" value="ModA"/>
</dbReference>
<dbReference type="FunFam" id="3.40.190.10:FF:000035">
    <property type="entry name" value="Molybdate ABC transporter substrate-binding protein"/>
    <property type="match status" value="1"/>
</dbReference>
<evidence type="ECO:0000313" key="7">
    <source>
        <dbReference type="EMBL" id="MBB6447110.1"/>
    </source>
</evidence>
<proteinExistence type="inferred from homology"/>
<dbReference type="SUPFAM" id="SSF53850">
    <property type="entry name" value="Periplasmic binding protein-like II"/>
    <property type="match status" value="1"/>
</dbReference>
<keyword evidence="8" id="KW-1185">Reference proteome</keyword>
<feature type="binding site" evidence="5">
    <location>
        <position position="58"/>
    </location>
    <ligand>
        <name>molybdate</name>
        <dbReference type="ChEBI" id="CHEBI:36264"/>
    </ligand>
</feature>
<comment type="similarity">
    <text evidence="1">Belongs to the bacterial solute-binding protein ModA family.</text>
</comment>
<dbReference type="GO" id="GO:0046872">
    <property type="term" value="F:metal ion binding"/>
    <property type="evidence" value="ECO:0007669"/>
    <property type="project" value="UniProtKB-KW"/>
</dbReference>
<feature type="binding site" evidence="5">
    <location>
        <position position="86"/>
    </location>
    <ligand>
        <name>molybdate</name>
        <dbReference type="ChEBI" id="CHEBI:36264"/>
    </ligand>
</feature>
<dbReference type="Gene3D" id="3.40.190.10">
    <property type="entry name" value="Periplasmic binding protein-like II"/>
    <property type="match status" value="2"/>
</dbReference>
<evidence type="ECO:0000256" key="2">
    <source>
        <dbReference type="ARBA" id="ARBA00022505"/>
    </source>
</evidence>
<evidence type="ECO:0000256" key="3">
    <source>
        <dbReference type="ARBA" id="ARBA00022723"/>
    </source>
</evidence>
<reference evidence="7 8" key="1">
    <citation type="submission" date="2020-08" db="EMBL/GenBank/DDBJ databases">
        <title>Genomic Encyclopedia of Type Strains, Phase IV (KMG-IV): sequencing the most valuable type-strain genomes for metagenomic binning, comparative biology and taxonomic classification.</title>
        <authorList>
            <person name="Goeker M."/>
        </authorList>
    </citation>
    <scope>NUCLEOTIDE SEQUENCE [LARGE SCALE GENOMIC DNA]</scope>
    <source>
        <strain evidence="7 8">DSM 5391</strain>
    </source>
</reference>
<dbReference type="Proteomes" id="UP000531594">
    <property type="component" value="Unassembled WGS sequence"/>
</dbReference>
<dbReference type="PIRSF" id="PIRSF004846">
    <property type="entry name" value="ModA"/>
    <property type="match status" value="1"/>
</dbReference>
<evidence type="ECO:0000256" key="5">
    <source>
        <dbReference type="PIRSR" id="PIRSR004846-1"/>
    </source>
</evidence>
<organism evidence="7 8">
    <name type="scientific">Bacillus benzoevorans</name>
    <dbReference type="NCBI Taxonomy" id="1456"/>
    <lineage>
        <taxon>Bacteria</taxon>
        <taxon>Bacillati</taxon>
        <taxon>Bacillota</taxon>
        <taxon>Bacilli</taxon>
        <taxon>Bacillales</taxon>
        <taxon>Bacillaceae</taxon>
        <taxon>Bacillus</taxon>
    </lineage>
</organism>
<evidence type="ECO:0000256" key="4">
    <source>
        <dbReference type="ARBA" id="ARBA00022729"/>
    </source>
</evidence>
<dbReference type="CDD" id="cd13537">
    <property type="entry name" value="PBP2_YvgL_like"/>
    <property type="match status" value="1"/>
</dbReference>
<evidence type="ECO:0000256" key="1">
    <source>
        <dbReference type="ARBA" id="ARBA00009175"/>
    </source>
</evidence>
<feature type="chain" id="PRO_5038993176" evidence="6">
    <location>
        <begin position="23"/>
        <end position="276"/>
    </location>
</feature>
<feature type="binding site" evidence="5">
    <location>
        <position position="194"/>
    </location>
    <ligand>
        <name>molybdate</name>
        <dbReference type="ChEBI" id="CHEBI:36264"/>
    </ligand>
</feature>
<dbReference type="GO" id="GO:0030973">
    <property type="term" value="F:molybdate ion binding"/>
    <property type="evidence" value="ECO:0007669"/>
    <property type="project" value="UniProtKB-ARBA"/>
</dbReference>
<dbReference type="GO" id="GO:1901359">
    <property type="term" value="F:tungstate binding"/>
    <property type="evidence" value="ECO:0007669"/>
    <property type="project" value="UniProtKB-ARBA"/>
</dbReference>
<keyword evidence="4 6" id="KW-0732">Signal</keyword>
<feature type="signal peptide" evidence="6">
    <location>
        <begin position="1"/>
        <end position="22"/>
    </location>
</feature>
<evidence type="ECO:0000256" key="6">
    <source>
        <dbReference type="SAM" id="SignalP"/>
    </source>
</evidence>